<organism evidence="2 3">
    <name type="scientific">Haloferula luteola</name>
    <dbReference type="NCBI Taxonomy" id="595692"/>
    <lineage>
        <taxon>Bacteria</taxon>
        <taxon>Pseudomonadati</taxon>
        <taxon>Verrucomicrobiota</taxon>
        <taxon>Verrucomicrobiia</taxon>
        <taxon>Verrucomicrobiales</taxon>
        <taxon>Verrucomicrobiaceae</taxon>
        <taxon>Haloferula</taxon>
    </lineage>
</organism>
<reference evidence="2 3" key="1">
    <citation type="submission" date="2020-08" db="EMBL/GenBank/DDBJ databases">
        <title>Genomic Encyclopedia of Type Strains, Phase IV (KMG-IV): sequencing the most valuable type-strain genomes for metagenomic binning, comparative biology and taxonomic classification.</title>
        <authorList>
            <person name="Goeker M."/>
        </authorList>
    </citation>
    <scope>NUCLEOTIDE SEQUENCE [LARGE SCALE GENOMIC DNA]</scope>
    <source>
        <strain evidence="2 3">YC6886</strain>
    </source>
</reference>
<dbReference type="EMBL" id="JACHFD010000001">
    <property type="protein sequence ID" value="MBB5349869.1"/>
    <property type="molecule type" value="Genomic_DNA"/>
</dbReference>
<feature type="region of interest" description="Disordered" evidence="1">
    <location>
        <begin position="1"/>
        <end position="23"/>
    </location>
</feature>
<comment type="caution">
    <text evidence="2">The sequence shown here is derived from an EMBL/GenBank/DDBJ whole genome shotgun (WGS) entry which is preliminary data.</text>
</comment>
<sequence length="75" mass="8250">MADSSPGALGKSSQGVRRQAHPFFTDRRKWRNHRCPLVTDAWATGSGDAVELLTGQLAFPFFGQDHLPLSKGGRR</sequence>
<dbReference type="Proteomes" id="UP000557717">
    <property type="component" value="Unassembled WGS sequence"/>
</dbReference>
<evidence type="ECO:0000313" key="2">
    <source>
        <dbReference type="EMBL" id="MBB5349869.1"/>
    </source>
</evidence>
<evidence type="ECO:0000313" key="3">
    <source>
        <dbReference type="Proteomes" id="UP000557717"/>
    </source>
</evidence>
<protein>
    <submittedName>
        <fullName evidence="2">Uncharacterized protein</fullName>
    </submittedName>
</protein>
<name>A0A840V7Y0_9BACT</name>
<dbReference type="RefSeq" id="WP_184014746.1">
    <property type="nucleotide sequence ID" value="NZ_JACHFD010000001.1"/>
</dbReference>
<accession>A0A840V7Y0</accession>
<proteinExistence type="predicted"/>
<evidence type="ECO:0000256" key="1">
    <source>
        <dbReference type="SAM" id="MobiDB-lite"/>
    </source>
</evidence>
<dbReference type="AlphaFoldDB" id="A0A840V7Y0"/>
<gene>
    <name evidence="2" type="ORF">HNR46_000090</name>
</gene>
<keyword evidence="3" id="KW-1185">Reference proteome</keyword>